<reference evidence="1" key="1">
    <citation type="journal article" date="2015" name="Nature">
        <title>Complex archaea that bridge the gap between prokaryotes and eukaryotes.</title>
        <authorList>
            <person name="Spang A."/>
            <person name="Saw J.H."/>
            <person name="Jorgensen S.L."/>
            <person name="Zaremba-Niedzwiedzka K."/>
            <person name="Martijn J."/>
            <person name="Lind A.E."/>
            <person name="van Eijk R."/>
            <person name="Schleper C."/>
            <person name="Guy L."/>
            <person name="Ettema T.J."/>
        </authorList>
    </citation>
    <scope>NUCLEOTIDE SEQUENCE</scope>
</reference>
<evidence type="ECO:0000313" key="1">
    <source>
        <dbReference type="EMBL" id="KKL92182.1"/>
    </source>
</evidence>
<organism evidence="1">
    <name type="scientific">marine sediment metagenome</name>
    <dbReference type="NCBI Taxonomy" id="412755"/>
    <lineage>
        <taxon>unclassified sequences</taxon>
        <taxon>metagenomes</taxon>
        <taxon>ecological metagenomes</taxon>
    </lineage>
</organism>
<sequence length="79" mass="8900">MSTPRQDVTCPNCNTVYCEHCDSSCTNEHCVCQVTIADLKRELGEARDKLERIWVEHVHPFRSMTGRGCKVCDILGGSE</sequence>
<dbReference type="AlphaFoldDB" id="A0A0F9IYS7"/>
<accession>A0A0F9IYS7</accession>
<comment type="caution">
    <text evidence="1">The sequence shown here is derived from an EMBL/GenBank/DDBJ whole genome shotgun (WGS) entry which is preliminary data.</text>
</comment>
<name>A0A0F9IYS7_9ZZZZ</name>
<gene>
    <name evidence="1" type="ORF">LCGC14_1887240</name>
</gene>
<protein>
    <submittedName>
        <fullName evidence="1">Uncharacterized protein</fullName>
    </submittedName>
</protein>
<proteinExistence type="predicted"/>
<dbReference type="EMBL" id="LAZR01019537">
    <property type="protein sequence ID" value="KKL92182.1"/>
    <property type="molecule type" value="Genomic_DNA"/>
</dbReference>